<accession>A0ABU0DYL9</accession>
<dbReference type="InterPro" id="IPR005235">
    <property type="entry name" value="YmdB-like"/>
</dbReference>
<evidence type="ECO:0000313" key="2">
    <source>
        <dbReference type="Proteomes" id="UP001230220"/>
    </source>
</evidence>
<dbReference type="SUPFAM" id="SSF56300">
    <property type="entry name" value="Metallo-dependent phosphatases"/>
    <property type="match status" value="1"/>
</dbReference>
<sequence>MRILFVGDVVGAVGRKMVGEHVQSLKEQHNVDLVIANGENSAHGKGITYKIYNQLLNYGVDVITMGNHTYSKDTIFNFIDDAKNMIVPMNLEPTGYGQYYKVVDVGGVKVCVCNLMCEVFMHNVDESPFTCMNEVLDEVDADIYFVDLHGEATSEKTAFANVFKDKLQVVVGTHTHVQTADERIIGKCAFISDVGMCGAYDSIIGRDVEEVTIRFLTNEKTRFTVAEGEGIFSAVLIDIDTENKCATNISRIQIRPEESKG</sequence>
<dbReference type="PANTHER" id="PTHR36303:SF1">
    <property type="entry name" value="2',3'-CYCLIC-NUCLEOTIDE 2'-PHOSPHODIESTERASE"/>
    <property type="match status" value="1"/>
</dbReference>
<organism evidence="1 2">
    <name type="scientific">Breznakia pachnodae</name>
    <dbReference type="NCBI Taxonomy" id="265178"/>
    <lineage>
        <taxon>Bacteria</taxon>
        <taxon>Bacillati</taxon>
        <taxon>Bacillota</taxon>
        <taxon>Erysipelotrichia</taxon>
        <taxon>Erysipelotrichales</taxon>
        <taxon>Erysipelotrichaceae</taxon>
        <taxon>Breznakia</taxon>
    </lineage>
</organism>
<reference evidence="1 2" key="1">
    <citation type="submission" date="2023-07" db="EMBL/GenBank/DDBJ databases">
        <title>Genomic Encyclopedia of Type Strains, Phase IV (KMG-IV): sequencing the most valuable type-strain genomes for metagenomic binning, comparative biology and taxonomic classification.</title>
        <authorList>
            <person name="Goeker M."/>
        </authorList>
    </citation>
    <scope>NUCLEOTIDE SEQUENCE [LARGE SCALE GENOMIC DNA]</scope>
    <source>
        <strain evidence="1 2">DSM 16784</strain>
    </source>
</reference>
<protein>
    <submittedName>
        <fullName evidence="1">Metallophosphoesterase (TIGR00282 family)</fullName>
    </submittedName>
</protein>
<comment type="caution">
    <text evidence="1">The sequence shown here is derived from an EMBL/GenBank/DDBJ whole genome shotgun (WGS) entry which is preliminary data.</text>
</comment>
<dbReference type="RefSeq" id="WP_307404846.1">
    <property type="nucleotide sequence ID" value="NZ_JAUSUR010000001.1"/>
</dbReference>
<gene>
    <name evidence="1" type="ORF">J2S15_000330</name>
</gene>
<dbReference type="NCBIfam" id="TIGR00282">
    <property type="entry name" value="TIGR00282 family metallophosphoesterase"/>
    <property type="match status" value="1"/>
</dbReference>
<dbReference type="Proteomes" id="UP001230220">
    <property type="component" value="Unassembled WGS sequence"/>
</dbReference>
<dbReference type="Pfam" id="PF13277">
    <property type="entry name" value="YmdB"/>
    <property type="match status" value="1"/>
</dbReference>
<proteinExistence type="predicted"/>
<dbReference type="Gene3D" id="3.60.21.10">
    <property type="match status" value="1"/>
</dbReference>
<evidence type="ECO:0000313" key="1">
    <source>
        <dbReference type="EMBL" id="MDQ0359599.1"/>
    </source>
</evidence>
<dbReference type="PANTHER" id="PTHR36303">
    <property type="entry name" value="2',3'-CYCLIC-NUCLEOTIDE 2'-PHOSPHODIESTERASE"/>
    <property type="match status" value="1"/>
</dbReference>
<dbReference type="PIRSF" id="PIRSF004789">
    <property type="entry name" value="DR1281"/>
    <property type="match status" value="1"/>
</dbReference>
<dbReference type="EMBL" id="JAUSUR010000001">
    <property type="protein sequence ID" value="MDQ0359599.1"/>
    <property type="molecule type" value="Genomic_DNA"/>
</dbReference>
<name>A0ABU0DYL9_9FIRM</name>
<dbReference type="InterPro" id="IPR029052">
    <property type="entry name" value="Metallo-depent_PP-like"/>
</dbReference>
<keyword evidence="2" id="KW-1185">Reference proteome</keyword>